<evidence type="ECO:0000256" key="4">
    <source>
        <dbReference type="ARBA" id="ARBA00023014"/>
    </source>
</evidence>
<dbReference type="Gene3D" id="3.30.420.40">
    <property type="match status" value="2"/>
</dbReference>
<evidence type="ECO:0000313" key="10">
    <source>
        <dbReference type="Proteomes" id="UP000295176"/>
    </source>
</evidence>
<evidence type="ECO:0000256" key="3">
    <source>
        <dbReference type="ARBA" id="ARBA00023004"/>
    </source>
</evidence>
<feature type="compositionally biased region" description="Basic and acidic residues" evidence="5">
    <location>
        <begin position="352"/>
        <end position="364"/>
    </location>
</feature>
<dbReference type="InterPro" id="IPR051805">
    <property type="entry name" value="Dehydratase_Activator_Redct"/>
</dbReference>
<dbReference type="PANTHER" id="PTHR32329">
    <property type="entry name" value="BIFUNCTIONAL PROTEIN [INCLUDES 2-HYDROXYACYL-COA DEHYDRATASE (N-TER) AND ITS ACTIVATOR DOMAIN (C_TERM)-RELATED"/>
    <property type="match status" value="1"/>
</dbReference>
<feature type="region of interest" description="Disordered" evidence="5">
    <location>
        <begin position="326"/>
        <end position="403"/>
    </location>
</feature>
<protein>
    <submittedName>
        <fullName evidence="7">Putative CoA-substrate-specific enzyme activase</fullName>
    </submittedName>
</protein>
<organism evidence="7 9">
    <name type="scientific">Halanaerobium saccharolyticum</name>
    <dbReference type="NCBI Taxonomy" id="43595"/>
    <lineage>
        <taxon>Bacteria</taxon>
        <taxon>Bacillati</taxon>
        <taxon>Bacillota</taxon>
        <taxon>Clostridia</taxon>
        <taxon>Halanaerobiales</taxon>
        <taxon>Halanaerobiaceae</taxon>
        <taxon>Halanaerobium</taxon>
    </lineage>
</organism>
<accession>A0A2T5RHK8</accession>
<feature type="compositionally biased region" description="Basic and acidic residues" evidence="5">
    <location>
        <begin position="331"/>
        <end position="341"/>
    </location>
</feature>
<dbReference type="Proteomes" id="UP000244089">
    <property type="component" value="Unassembled WGS sequence"/>
</dbReference>
<dbReference type="GO" id="GO:0046872">
    <property type="term" value="F:metal ion binding"/>
    <property type="evidence" value="ECO:0007669"/>
    <property type="project" value="UniProtKB-KW"/>
</dbReference>
<feature type="domain" description="ATPase BadF/BadG/BcrA/BcrD type" evidence="6">
    <location>
        <begin position="6"/>
        <end position="258"/>
    </location>
</feature>
<dbReference type="AlphaFoldDB" id="A0A2T5RHK8"/>
<dbReference type="EMBL" id="SNXX01000005">
    <property type="protein sequence ID" value="TDP98218.1"/>
    <property type="molecule type" value="Genomic_DNA"/>
</dbReference>
<feature type="compositionally biased region" description="Acidic residues" evidence="5">
    <location>
        <begin position="392"/>
        <end position="403"/>
    </location>
</feature>
<dbReference type="EMBL" id="QAXS01000026">
    <property type="protein sequence ID" value="PTV96194.1"/>
    <property type="molecule type" value="Genomic_DNA"/>
</dbReference>
<dbReference type="Pfam" id="PF01869">
    <property type="entry name" value="BcrAD_BadFG"/>
    <property type="match status" value="1"/>
</dbReference>
<reference evidence="7 9" key="1">
    <citation type="submission" date="2018-04" db="EMBL/GenBank/DDBJ databases">
        <title>Subsurface microbial communities from deep shales in Ohio and West Virginia, USA.</title>
        <authorList>
            <person name="Wrighton K."/>
        </authorList>
    </citation>
    <scope>NUCLEOTIDE SEQUENCE [LARGE SCALE GENOMIC DNA]</scope>
    <source>
        <strain evidence="8 10">MSL 7</strain>
        <strain evidence="7 9">WC1</strain>
    </source>
</reference>
<keyword evidence="2" id="KW-0479">Metal-binding</keyword>
<comment type="caution">
    <text evidence="7">The sequence shown here is derived from an EMBL/GenBank/DDBJ whole genome shotgun (WGS) entry which is preliminary data.</text>
</comment>
<feature type="compositionally biased region" description="Basic and acidic residues" evidence="5">
    <location>
        <begin position="371"/>
        <end position="391"/>
    </location>
</feature>
<dbReference type="Proteomes" id="UP000295176">
    <property type="component" value="Unassembled WGS sequence"/>
</dbReference>
<evidence type="ECO:0000313" key="7">
    <source>
        <dbReference type="EMBL" id="PTV96194.1"/>
    </source>
</evidence>
<comment type="cofactor">
    <cofactor evidence="1">
        <name>[4Fe-4S] cluster</name>
        <dbReference type="ChEBI" id="CHEBI:49883"/>
    </cofactor>
</comment>
<dbReference type="OrthoDB" id="9778513at2"/>
<dbReference type="GO" id="GO:0051536">
    <property type="term" value="F:iron-sulfur cluster binding"/>
    <property type="evidence" value="ECO:0007669"/>
    <property type="project" value="UniProtKB-KW"/>
</dbReference>
<dbReference type="InterPro" id="IPR043129">
    <property type="entry name" value="ATPase_NBD"/>
</dbReference>
<evidence type="ECO:0000313" key="8">
    <source>
        <dbReference type="EMBL" id="TDP98218.1"/>
    </source>
</evidence>
<dbReference type="SUPFAM" id="SSF53067">
    <property type="entry name" value="Actin-like ATPase domain"/>
    <property type="match status" value="1"/>
</dbReference>
<keyword evidence="3" id="KW-0408">Iron</keyword>
<evidence type="ECO:0000256" key="1">
    <source>
        <dbReference type="ARBA" id="ARBA00001966"/>
    </source>
</evidence>
<name>A0A2T5RHK8_9FIRM</name>
<dbReference type="CDD" id="cd24035">
    <property type="entry name" value="ASKHA_NBD_O66634-like_rpt2"/>
    <property type="match status" value="1"/>
</dbReference>
<proteinExistence type="predicted"/>
<evidence type="ECO:0000313" key="9">
    <source>
        <dbReference type="Proteomes" id="UP000244089"/>
    </source>
</evidence>
<evidence type="ECO:0000256" key="2">
    <source>
        <dbReference type="ARBA" id="ARBA00022723"/>
    </source>
</evidence>
<gene>
    <name evidence="8" type="ORF">C7957_10517</name>
    <name evidence="7" type="ORF">C8C76_12631</name>
</gene>
<dbReference type="NCBIfam" id="TIGR00241">
    <property type="entry name" value="CoA_E_activ"/>
    <property type="match status" value="1"/>
</dbReference>
<evidence type="ECO:0000256" key="5">
    <source>
        <dbReference type="SAM" id="MobiDB-lite"/>
    </source>
</evidence>
<evidence type="ECO:0000259" key="6">
    <source>
        <dbReference type="Pfam" id="PF01869"/>
    </source>
</evidence>
<keyword evidence="4" id="KW-0411">Iron-sulfur</keyword>
<dbReference type="PANTHER" id="PTHR32329:SF7">
    <property type="entry name" value="ACTIVATOR OF 2-HYDROXYACYL-COA-HYDRATASE"/>
    <property type="match status" value="1"/>
</dbReference>
<sequence>MQNLYLGVDIGSVSINIVAVDEDNRLVFKLYTRNSGSPIDLVKEGLKDFKDEVDLANYEISGVGVTGSGRQLIAYVLGADTVKNEITAHARASTYYYPDAGTIFEIGGQDSKLIIVEDGIAVDFAMNTVCAAGTGSFLDHQAERLGIQIEEFGSLALEAERDVRIAGRCTVFAESDMISKQQYGFTKPEIIKGLSEALVRNYMNNLVRNRVLEGKFIFQGGVAANIGIKSAFEEEIEAEVIVPEHHDVMGAIGIAMLAKRDIKRSGEKTNFRGFDLTEEKFETISFECEDCANNCEVIKVIADGRVIAVTGDRCGKWAASLITAQNPAAADMKESSQKQEAEAEEETNLYKVDPEKEKQVMRELEELELEDEKKEEEKAAEEAEIAQKSEAADSDEKDDNVYV</sequence>
<dbReference type="InterPro" id="IPR002731">
    <property type="entry name" value="ATPase_BadF"/>
</dbReference>
<dbReference type="InterPro" id="IPR008275">
    <property type="entry name" value="CoA_E_activase_dom"/>
</dbReference>